<dbReference type="InterPro" id="IPR001789">
    <property type="entry name" value="Sig_transdc_resp-reg_receiver"/>
</dbReference>
<dbReference type="CDD" id="cd17574">
    <property type="entry name" value="REC_OmpR"/>
    <property type="match status" value="1"/>
</dbReference>
<evidence type="ECO:0000259" key="9">
    <source>
        <dbReference type="PROSITE" id="PS51755"/>
    </source>
</evidence>
<dbReference type="CDD" id="cd00383">
    <property type="entry name" value="trans_reg_C"/>
    <property type="match status" value="1"/>
</dbReference>
<evidence type="ECO:0000313" key="11">
    <source>
        <dbReference type="Proteomes" id="UP000323664"/>
    </source>
</evidence>
<dbReference type="Pfam" id="PF00486">
    <property type="entry name" value="Trans_reg_C"/>
    <property type="match status" value="1"/>
</dbReference>
<dbReference type="InterPro" id="IPR036388">
    <property type="entry name" value="WH-like_DNA-bd_sf"/>
</dbReference>
<dbReference type="PANTHER" id="PTHR48111">
    <property type="entry name" value="REGULATOR OF RPOS"/>
    <property type="match status" value="1"/>
</dbReference>
<dbReference type="GO" id="GO:0000976">
    <property type="term" value="F:transcription cis-regulatory region binding"/>
    <property type="evidence" value="ECO:0007669"/>
    <property type="project" value="TreeGrafter"/>
</dbReference>
<dbReference type="Pfam" id="PF00072">
    <property type="entry name" value="Response_reg"/>
    <property type="match status" value="1"/>
</dbReference>
<dbReference type="GO" id="GO:0006355">
    <property type="term" value="P:regulation of DNA-templated transcription"/>
    <property type="evidence" value="ECO:0007669"/>
    <property type="project" value="InterPro"/>
</dbReference>
<evidence type="ECO:0000259" key="8">
    <source>
        <dbReference type="PROSITE" id="PS50110"/>
    </source>
</evidence>
<dbReference type="SUPFAM" id="SSF46894">
    <property type="entry name" value="C-terminal effector domain of the bipartite response regulators"/>
    <property type="match status" value="1"/>
</dbReference>
<dbReference type="SMART" id="SM00448">
    <property type="entry name" value="REC"/>
    <property type="match status" value="1"/>
</dbReference>
<evidence type="ECO:0000256" key="2">
    <source>
        <dbReference type="ARBA" id="ARBA00023012"/>
    </source>
</evidence>
<accession>A0A5M9WMN4</accession>
<keyword evidence="5" id="KW-0804">Transcription</keyword>
<dbReference type="InterPro" id="IPR016032">
    <property type="entry name" value="Sig_transdc_resp-reg_C-effctor"/>
</dbReference>
<dbReference type="Gene3D" id="3.40.50.2300">
    <property type="match status" value="1"/>
</dbReference>
<evidence type="ECO:0000256" key="6">
    <source>
        <dbReference type="PROSITE-ProRule" id="PRU00169"/>
    </source>
</evidence>
<dbReference type="SMART" id="SM00862">
    <property type="entry name" value="Trans_reg_C"/>
    <property type="match status" value="1"/>
</dbReference>
<proteinExistence type="predicted"/>
<dbReference type="SUPFAM" id="SSF52172">
    <property type="entry name" value="CheY-like"/>
    <property type="match status" value="1"/>
</dbReference>
<dbReference type="OrthoDB" id="9790442at2"/>
<evidence type="ECO:0000256" key="7">
    <source>
        <dbReference type="PROSITE-ProRule" id="PRU01091"/>
    </source>
</evidence>
<keyword evidence="2" id="KW-0902">Two-component regulatory system</keyword>
<evidence type="ECO:0000256" key="1">
    <source>
        <dbReference type="ARBA" id="ARBA00022553"/>
    </source>
</evidence>
<dbReference type="PROSITE" id="PS50110">
    <property type="entry name" value="RESPONSE_REGULATORY"/>
    <property type="match status" value="1"/>
</dbReference>
<dbReference type="EMBL" id="RIAS01000001">
    <property type="protein sequence ID" value="KAA8782838.1"/>
    <property type="molecule type" value="Genomic_DNA"/>
</dbReference>
<evidence type="ECO:0000256" key="4">
    <source>
        <dbReference type="ARBA" id="ARBA00023125"/>
    </source>
</evidence>
<dbReference type="GO" id="GO:0032993">
    <property type="term" value="C:protein-DNA complex"/>
    <property type="evidence" value="ECO:0007669"/>
    <property type="project" value="TreeGrafter"/>
</dbReference>
<dbReference type="AlphaFoldDB" id="A0A5M9WMN4"/>
<dbReference type="Proteomes" id="UP000323664">
    <property type="component" value="Unassembled WGS sequence"/>
</dbReference>
<feature type="DNA-binding region" description="OmpR/PhoB-type" evidence="7">
    <location>
        <begin position="135"/>
        <end position="236"/>
    </location>
</feature>
<dbReference type="Gene3D" id="1.10.10.10">
    <property type="entry name" value="Winged helix-like DNA-binding domain superfamily/Winged helix DNA-binding domain"/>
    <property type="match status" value="1"/>
</dbReference>
<name>A0A5M9WMN4_PAEAM</name>
<keyword evidence="1 6" id="KW-0597">Phosphoprotein</keyword>
<evidence type="ECO:0000256" key="5">
    <source>
        <dbReference type="ARBA" id="ARBA00023163"/>
    </source>
</evidence>
<protein>
    <submittedName>
        <fullName evidence="10">Response regulator transcription factor</fullName>
    </submittedName>
</protein>
<feature type="domain" description="Response regulatory" evidence="8">
    <location>
        <begin position="9"/>
        <end position="121"/>
    </location>
</feature>
<dbReference type="PANTHER" id="PTHR48111:SF1">
    <property type="entry name" value="TWO-COMPONENT RESPONSE REGULATOR ORR33"/>
    <property type="match status" value="1"/>
</dbReference>
<dbReference type="GO" id="GO:0005829">
    <property type="term" value="C:cytosol"/>
    <property type="evidence" value="ECO:0007669"/>
    <property type="project" value="TreeGrafter"/>
</dbReference>
<feature type="domain" description="OmpR/PhoB-type" evidence="9">
    <location>
        <begin position="135"/>
        <end position="236"/>
    </location>
</feature>
<sequence length="241" mass="28470">MTSREETRHILIVEDDTDIAELVQIYLHHQNYSTSVAHTLKDAAKLFEERTPDLVLCDIVLPDGLGTVWIKHLRERTDLPVVFLSSRQETEDIIQGLEIADDYITKPFDPDIMAARVKKRLKSVRRYSSNNLIDPNEKVWRDGWLELHFERYEVYVGGKEVSLPTKELQLLFLMANRPGYVFSTDYLFEHIWGLDNWSDVRTVMVHIHHLRRKIENPLDSHRYIVTVRGLGYKFQIRQDRR</sequence>
<dbReference type="PROSITE" id="PS51755">
    <property type="entry name" value="OMPR_PHOB"/>
    <property type="match status" value="1"/>
</dbReference>
<comment type="caution">
    <text evidence="10">The sequence shown here is derived from an EMBL/GenBank/DDBJ whole genome shotgun (WGS) entry which is preliminary data.</text>
</comment>
<dbReference type="RefSeq" id="WP_123062691.1">
    <property type="nucleotide sequence ID" value="NZ_RIAS01000001.1"/>
</dbReference>
<organism evidence="10 11">
    <name type="scientific">Paenibacillus amylolyticus</name>
    <dbReference type="NCBI Taxonomy" id="1451"/>
    <lineage>
        <taxon>Bacteria</taxon>
        <taxon>Bacillati</taxon>
        <taxon>Bacillota</taxon>
        <taxon>Bacilli</taxon>
        <taxon>Bacillales</taxon>
        <taxon>Paenibacillaceae</taxon>
        <taxon>Paenibacillus</taxon>
    </lineage>
</organism>
<keyword evidence="4 7" id="KW-0238">DNA-binding</keyword>
<gene>
    <name evidence="10" type="ORF">EC604_03135</name>
</gene>
<dbReference type="InterPro" id="IPR001867">
    <property type="entry name" value="OmpR/PhoB-type_DNA-bd"/>
</dbReference>
<evidence type="ECO:0000256" key="3">
    <source>
        <dbReference type="ARBA" id="ARBA00023015"/>
    </source>
</evidence>
<keyword evidence="3" id="KW-0805">Transcription regulation</keyword>
<reference evidence="10 11" key="1">
    <citation type="journal article" date="2019" name="J. Ind. Microbiol. Biotechnol.">
        <title>Paenibacillus amylolyticus 27C64 has a diverse set of carbohydrate-active enzymes and complete pectin deconstruction system.</title>
        <authorList>
            <person name="Keggi C."/>
            <person name="Doran-Peterson J."/>
        </authorList>
    </citation>
    <scope>NUCLEOTIDE SEQUENCE [LARGE SCALE GENOMIC DNA]</scope>
    <source>
        <strain evidence="10 11">27C64</strain>
    </source>
</reference>
<feature type="modified residue" description="4-aspartylphosphate" evidence="6">
    <location>
        <position position="58"/>
    </location>
</feature>
<dbReference type="InterPro" id="IPR039420">
    <property type="entry name" value="WalR-like"/>
</dbReference>
<dbReference type="InterPro" id="IPR011006">
    <property type="entry name" value="CheY-like_superfamily"/>
</dbReference>
<evidence type="ECO:0000313" key="10">
    <source>
        <dbReference type="EMBL" id="KAA8782838.1"/>
    </source>
</evidence>
<dbReference type="GO" id="GO:0000156">
    <property type="term" value="F:phosphorelay response regulator activity"/>
    <property type="evidence" value="ECO:0007669"/>
    <property type="project" value="TreeGrafter"/>
</dbReference>